<sequence>MSKIDELVKKQRKLTTAANTIQNELLTYIADASLLTDEQKKTLRDAIVILRESKLRYQHKKEKEARAELKHKRDLKTVENINHTVAVKLVNGLGIKSCAALIFYEHRTSAKTNTLIHPDKCVPAYFKHWLSKAQSDHDDLLTLVSEIKRTAVTNIKDVIIPDEYKVFRGSFANDDYDPNYYQPQKLTYDIGLDFLHNTLSYNFSEEAFDFINEVVRLVELSNGVTKNLQELFSQQLN</sequence>
<comment type="caution">
    <text evidence="1">The sequence shown here is derived from an EMBL/GenBank/DDBJ whole genome shotgun (WGS) entry which is preliminary data.</text>
</comment>
<evidence type="ECO:0000313" key="2">
    <source>
        <dbReference type="Proteomes" id="UP000294166"/>
    </source>
</evidence>
<accession>A0ABY0I643</accession>
<reference evidence="1 2" key="1">
    <citation type="submission" date="2019-02" db="EMBL/GenBank/DDBJ databases">
        <title>Genome sequences of Aliivibrio finisterrensis strains from farmed Atlantic salmon.</title>
        <authorList>
            <person name="Bowman J.P."/>
        </authorList>
    </citation>
    <scope>NUCLEOTIDE SEQUENCE [LARGE SCALE GENOMIC DNA]</scope>
    <source>
        <strain evidence="1 2">A21</strain>
    </source>
</reference>
<keyword evidence="2" id="KW-1185">Reference proteome</keyword>
<organism evidence="1 2">
    <name type="scientific">Aliivibrio finisterrensis</name>
    <dbReference type="NCBI Taxonomy" id="511998"/>
    <lineage>
        <taxon>Bacteria</taxon>
        <taxon>Pseudomonadati</taxon>
        <taxon>Pseudomonadota</taxon>
        <taxon>Gammaproteobacteria</taxon>
        <taxon>Vibrionales</taxon>
        <taxon>Vibrionaceae</taxon>
        <taxon>Aliivibrio</taxon>
    </lineage>
</organism>
<dbReference type="Proteomes" id="UP000294166">
    <property type="component" value="Unassembled WGS sequence"/>
</dbReference>
<dbReference type="RefSeq" id="WP_130066399.1">
    <property type="nucleotide sequence ID" value="NZ_SEZN01000016.1"/>
</dbReference>
<name>A0ABY0I643_9GAMM</name>
<gene>
    <name evidence="1" type="ORF">ERW53_10010</name>
</gene>
<proteinExistence type="predicted"/>
<dbReference type="EMBL" id="SEZN01000016">
    <property type="protein sequence ID" value="RYU64267.1"/>
    <property type="molecule type" value="Genomic_DNA"/>
</dbReference>
<evidence type="ECO:0000313" key="1">
    <source>
        <dbReference type="EMBL" id="RYU64267.1"/>
    </source>
</evidence>
<protein>
    <submittedName>
        <fullName evidence="1">Uncharacterized protein</fullName>
    </submittedName>
</protein>